<organism evidence="1 2">
    <name type="scientific">Porphyromonas gingivalis (strain ATCC BAA-308 / W83)</name>
    <dbReference type="NCBI Taxonomy" id="242619"/>
    <lineage>
        <taxon>Bacteria</taxon>
        <taxon>Pseudomonadati</taxon>
        <taxon>Bacteroidota</taxon>
        <taxon>Bacteroidia</taxon>
        <taxon>Bacteroidales</taxon>
        <taxon>Porphyromonadaceae</taxon>
        <taxon>Porphyromonas</taxon>
    </lineage>
</organism>
<name>Q7MTS6_PORGI</name>
<accession>Q7MTS6</accession>
<dbReference type="AlphaFoldDB" id="Q7MTS6"/>
<proteinExistence type="predicted"/>
<dbReference type="HOGENOM" id="CLU_3274342_0_0_10"/>
<sequence>MISNMYSDFAHTTNAPGQIAPVHSSTCYPLIQRKTDRAYEA</sequence>
<evidence type="ECO:0000313" key="2">
    <source>
        <dbReference type="Proteomes" id="UP000000588"/>
    </source>
</evidence>
<dbReference type="Proteomes" id="UP000000588">
    <property type="component" value="Chromosome"/>
</dbReference>
<dbReference type="EMBL" id="AE015924">
    <property type="protein sequence ID" value="AAQ66854.1"/>
    <property type="molecule type" value="Genomic_DNA"/>
</dbReference>
<protein>
    <submittedName>
        <fullName evidence="1">Uncharacterized protein</fullName>
    </submittedName>
</protein>
<keyword evidence="2" id="KW-1185">Reference proteome</keyword>
<reference evidence="1 2" key="1">
    <citation type="journal article" date="2003" name="J. Bacteriol.">
        <title>Complete genome sequence of the oral pathogenic bacterium Porphyromonas gingivalis strain W83.</title>
        <authorList>
            <person name="Nelson K."/>
            <person name="Fleishmann R."/>
            <person name="DeBoy R."/>
            <person name="Paulsen I."/>
            <person name="Fouts D."/>
            <person name="Eisen J."/>
            <person name="Daugherty S."/>
            <person name="Dodson R."/>
            <person name="Durkin A."/>
            <person name="Gwinn M."/>
            <person name="Haft D."/>
            <person name="Kolonay J."/>
            <person name="Nelson W."/>
            <person name="White O."/>
            <person name="Mason T."/>
            <person name="Tallon L."/>
            <person name="Gray J."/>
            <person name="Granger D."/>
            <person name="Tettelin H."/>
            <person name="Dong H."/>
            <person name="Galvin J."/>
            <person name="Duncan M."/>
            <person name="Dewhirst F."/>
            <person name="Fraser C."/>
        </authorList>
    </citation>
    <scope>NUCLEOTIDE SEQUENCE [LARGE SCALE GENOMIC DNA]</scope>
    <source>
        <strain evidence="2">ATCC BAA-308 / W83</strain>
    </source>
</reference>
<dbReference type="STRING" id="242619.PG_1866"/>
<gene>
    <name evidence="1" type="ordered locus">PG_1866</name>
</gene>
<dbReference type="KEGG" id="pgi:PG_1866"/>
<evidence type="ECO:0000313" key="1">
    <source>
        <dbReference type="EMBL" id="AAQ66854.1"/>
    </source>
</evidence>
<dbReference type="EnsemblBacteria" id="AAQ66854">
    <property type="protein sequence ID" value="AAQ66854"/>
    <property type="gene ID" value="PG_1866"/>
</dbReference>